<evidence type="ECO:0000313" key="2">
    <source>
        <dbReference type="Proteomes" id="UP000823201"/>
    </source>
</evidence>
<protein>
    <submittedName>
        <fullName evidence="1">Phosphoglycerate mutase</fullName>
        <ecNumber evidence="1">5.4.2.12</ecNumber>
    </submittedName>
</protein>
<reference evidence="1 2" key="1">
    <citation type="submission" date="2021-01" db="EMBL/GenBank/DDBJ databases">
        <title>Genomic Encyclopedia of Type Strains, Phase IV (KMG-IV): sequencing the most valuable type-strain genomes for metagenomic binning, comparative biology and taxonomic classification.</title>
        <authorList>
            <person name="Goeker M."/>
        </authorList>
    </citation>
    <scope>NUCLEOTIDE SEQUENCE [LARGE SCALE GENOMIC DNA]</scope>
    <source>
        <strain evidence="1 2">DSM 100968</strain>
    </source>
</reference>
<dbReference type="Proteomes" id="UP000823201">
    <property type="component" value="Unassembled WGS sequence"/>
</dbReference>
<name>A0ABS2Q6L6_9BACL</name>
<sequence length="218" mass="24216">MKTLYLIRHGRTLFNHLYRMQGISDTPLLPEGERKALELGQAFKQKQISFDAAFSSDLGRARKTAQLILANSSRPSLTLTELEDLREVSFGAFEGNPSAATWEKVREVSGIPGLRSDSPDNIRVKALAAIQKIDPTGLAESYEAVQKRVHRALTQIFSAHGQTIMAVSHGLYINCLLLTLLGAEKTLAILPNTSVTKINYDEEAQHYQVVYIGRESDF</sequence>
<dbReference type="PANTHER" id="PTHR48100">
    <property type="entry name" value="BROAD-SPECIFICITY PHOSPHATASE YOR283W-RELATED"/>
    <property type="match status" value="1"/>
</dbReference>
<gene>
    <name evidence="1" type="ORF">JOC27_000073</name>
</gene>
<dbReference type="EMBL" id="JAFBEV010000001">
    <property type="protein sequence ID" value="MBM7656637.1"/>
    <property type="molecule type" value="Genomic_DNA"/>
</dbReference>
<dbReference type="PANTHER" id="PTHR48100:SF9">
    <property type="entry name" value="PHOSPHOGLYCERATE MUTASE 2 PARALOG"/>
    <property type="match status" value="1"/>
</dbReference>
<dbReference type="InterPro" id="IPR013078">
    <property type="entry name" value="His_Pase_superF_clade-1"/>
</dbReference>
<comment type="caution">
    <text evidence="1">The sequence shown here is derived from an EMBL/GenBank/DDBJ whole genome shotgun (WGS) entry which is preliminary data.</text>
</comment>
<dbReference type="CDD" id="cd07067">
    <property type="entry name" value="HP_PGM_like"/>
    <property type="match status" value="1"/>
</dbReference>
<dbReference type="SMART" id="SM00855">
    <property type="entry name" value="PGAM"/>
    <property type="match status" value="1"/>
</dbReference>
<proteinExistence type="predicted"/>
<keyword evidence="2" id="KW-1185">Reference proteome</keyword>
<dbReference type="RefSeq" id="WP_205005002.1">
    <property type="nucleotide sequence ID" value="NZ_CBCRXA010000001.1"/>
</dbReference>
<dbReference type="Gene3D" id="3.40.50.1240">
    <property type="entry name" value="Phosphoglycerate mutase-like"/>
    <property type="match status" value="1"/>
</dbReference>
<dbReference type="SUPFAM" id="SSF53254">
    <property type="entry name" value="Phosphoglycerate mutase-like"/>
    <property type="match status" value="1"/>
</dbReference>
<organism evidence="1 2">
    <name type="scientific">Sporolactobacillus spathodeae</name>
    <dbReference type="NCBI Taxonomy" id="1465502"/>
    <lineage>
        <taxon>Bacteria</taxon>
        <taxon>Bacillati</taxon>
        <taxon>Bacillota</taxon>
        <taxon>Bacilli</taxon>
        <taxon>Bacillales</taxon>
        <taxon>Sporolactobacillaceae</taxon>
        <taxon>Sporolactobacillus</taxon>
    </lineage>
</organism>
<dbReference type="InterPro" id="IPR029033">
    <property type="entry name" value="His_PPase_superfam"/>
</dbReference>
<dbReference type="GO" id="GO:0004619">
    <property type="term" value="F:phosphoglycerate mutase activity"/>
    <property type="evidence" value="ECO:0007669"/>
    <property type="project" value="UniProtKB-EC"/>
</dbReference>
<dbReference type="EC" id="5.4.2.12" evidence="1"/>
<evidence type="ECO:0000313" key="1">
    <source>
        <dbReference type="EMBL" id="MBM7656637.1"/>
    </source>
</evidence>
<dbReference type="InterPro" id="IPR050275">
    <property type="entry name" value="PGM_Phosphatase"/>
</dbReference>
<accession>A0ABS2Q6L6</accession>
<keyword evidence="1" id="KW-0413">Isomerase</keyword>
<dbReference type="Pfam" id="PF00300">
    <property type="entry name" value="His_Phos_1"/>
    <property type="match status" value="1"/>
</dbReference>